<keyword evidence="1" id="KW-1185">Reference proteome</keyword>
<proteinExistence type="predicted"/>
<reference evidence="2" key="1">
    <citation type="submission" date="2025-08" db="UniProtKB">
        <authorList>
            <consortium name="RefSeq"/>
        </authorList>
    </citation>
    <scope>IDENTIFICATION</scope>
</reference>
<dbReference type="GeneID" id="107270418"/>
<organism evidence="1 2">
    <name type="scientific">Cephus cinctus</name>
    <name type="common">Wheat stem sawfly</name>
    <dbReference type="NCBI Taxonomy" id="211228"/>
    <lineage>
        <taxon>Eukaryota</taxon>
        <taxon>Metazoa</taxon>
        <taxon>Ecdysozoa</taxon>
        <taxon>Arthropoda</taxon>
        <taxon>Hexapoda</taxon>
        <taxon>Insecta</taxon>
        <taxon>Pterygota</taxon>
        <taxon>Neoptera</taxon>
        <taxon>Endopterygota</taxon>
        <taxon>Hymenoptera</taxon>
        <taxon>Cephoidea</taxon>
        <taxon>Cephidae</taxon>
        <taxon>Cephus</taxon>
    </lineage>
</organism>
<dbReference type="Proteomes" id="UP000694920">
    <property type="component" value="Unplaced"/>
</dbReference>
<dbReference type="RefSeq" id="XP_015600907.2">
    <property type="nucleotide sequence ID" value="XM_015745421.2"/>
</dbReference>
<name>A0AAJ7C3A0_CEPCN</name>
<gene>
    <name evidence="2" type="primary">LOC107270418</name>
</gene>
<dbReference type="AlphaFoldDB" id="A0AAJ7C3A0"/>
<sequence>MAKPGVLDADVLYNDNPDMICRKGWPSGVRPVILPELSIATILTGGHRDFTRCSVTLGFICDQRSNDSPYAQRICTHEWLAKEEWRMSYDDSPKCRIIYRRPMDKSELATLRKRCSRPTPEELPHRAPMRLESQAWLAAFNHLERLRESCVTLWCLRAMRAYETALRSLEKRFNLTEFIGCVTLTTRDGPPHLKYKEYRTSVVSMPGGLYAYLEALDDTWETYTPHDVYNDEEVEYAEGSSNLAYYAMDTRTASRRNIRHIRCTAIFRDESCETLLRDDRGEKDISVQLIGGDIDEFDVVKDWCDLLAPADCN</sequence>
<protein>
    <submittedName>
        <fullName evidence="2">Uncharacterized protein LOC107270418</fullName>
    </submittedName>
</protein>
<dbReference type="KEGG" id="ccin:107270418"/>
<accession>A0AAJ7C3A0</accession>
<evidence type="ECO:0000313" key="2">
    <source>
        <dbReference type="RefSeq" id="XP_015600907.2"/>
    </source>
</evidence>
<evidence type="ECO:0000313" key="1">
    <source>
        <dbReference type="Proteomes" id="UP000694920"/>
    </source>
</evidence>